<dbReference type="InterPro" id="IPR008930">
    <property type="entry name" value="Terpenoid_cyclase/PrenylTrfase"/>
</dbReference>
<dbReference type="Gene3D" id="1.50.10.130">
    <property type="entry name" value="Terpene synthase, N-terminal domain"/>
    <property type="match status" value="1"/>
</dbReference>
<reference evidence="4" key="1">
    <citation type="submission" date="2013-07" db="EMBL/GenBank/DDBJ databases">
        <title>The genome of Eucalyptus grandis.</title>
        <authorList>
            <person name="Schmutz J."/>
            <person name="Hayes R."/>
            <person name="Myburg A."/>
            <person name="Tuskan G."/>
            <person name="Grattapaglia D."/>
            <person name="Rokhsar D.S."/>
        </authorList>
    </citation>
    <scope>NUCLEOTIDE SEQUENCE</scope>
    <source>
        <tissue evidence="4">Leaf extractions</tissue>
    </source>
</reference>
<feature type="region of interest" description="Disordered" evidence="2">
    <location>
        <begin position="1"/>
        <end position="20"/>
    </location>
</feature>
<organism evidence="4">
    <name type="scientific">Eucalyptus grandis</name>
    <name type="common">Flooded gum</name>
    <dbReference type="NCBI Taxonomy" id="71139"/>
    <lineage>
        <taxon>Eukaryota</taxon>
        <taxon>Viridiplantae</taxon>
        <taxon>Streptophyta</taxon>
        <taxon>Embryophyta</taxon>
        <taxon>Tracheophyta</taxon>
        <taxon>Spermatophyta</taxon>
        <taxon>Magnoliopsida</taxon>
        <taxon>eudicotyledons</taxon>
        <taxon>Gunneridae</taxon>
        <taxon>Pentapetalae</taxon>
        <taxon>rosids</taxon>
        <taxon>malvids</taxon>
        <taxon>Myrtales</taxon>
        <taxon>Myrtaceae</taxon>
        <taxon>Myrtoideae</taxon>
        <taxon>Eucalypteae</taxon>
        <taxon>Eucalyptus</taxon>
    </lineage>
</organism>
<name>A0A059C0T7_EUCGR</name>
<dbReference type="GO" id="GO:0010333">
    <property type="term" value="F:terpene synthase activity"/>
    <property type="evidence" value="ECO:0000318"/>
    <property type="project" value="GO_Central"/>
</dbReference>
<sequence length="423" mass="48265">MSLPISAIPSPSPNKGTSRAVGPRWADFHPSGWGDYFLVYASPTNSMVSIFSYGHVNELEEQIEGLKGEVRKMVTAGIILTDAHGLLSLYEAWHLRCHGDAIPEEAVTFVITHLELIDESKVDISLVKQMQRALKQPLHNGLPRLEMRNYITLYQEEPSHDEILVVYFEPEFAVARDILIKVTALLSILDNIYNVYGTLEELVIFTEAIEKWNVDAIDGLPGYMQAWSKVLLDVFDAIGNEMIIKERSYRLMYTKEAIRSIGTLCIHRRGFLHRKPNSHTSMLEEFKPLALSSTYELLVITSLVGMGNVVTKHAFEWLLFEQKRGHVASAVELFINERVSKQETKKEVQKRVVDVWKDINEAFLHPTIVRLSTLMQVVNLSQVIHVVYNDGDNYTRFRTLLKDHTTSFFISHLPMSCPSIEHK</sequence>
<keyword evidence="1" id="KW-0479">Metal-binding</keyword>
<dbReference type="PANTHER" id="PTHR31225">
    <property type="entry name" value="OS04G0344100 PROTEIN-RELATED"/>
    <property type="match status" value="1"/>
</dbReference>
<feature type="domain" description="Terpene synthase metal-binding" evidence="3">
    <location>
        <begin position="163"/>
        <end position="318"/>
    </location>
</feature>
<evidence type="ECO:0000256" key="1">
    <source>
        <dbReference type="ARBA" id="ARBA00022723"/>
    </source>
</evidence>
<dbReference type="PANTHER" id="PTHR31225:SF241">
    <property type="entry name" value="TERPENE SYNTHASE FAMILY, METAL-BINDING DOMAIN PROTEIN"/>
    <property type="match status" value="1"/>
</dbReference>
<dbReference type="Pfam" id="PF03936">
    <property type="entry name" value="Terpene_synth_C"/>
    <property type="match status" value="1"/>
</dbReference>
<dbReference type="Gene3D" id="1.10.600.10">
    <property type="entry name" value="Farnesyl Diphosphate Synthase"/>
    <property type="match status" value="2"/>
</dbReference>
<gene>
    <name evidence="4" type="ORF">EUGRSUZ_E00416</name>
</gene>
<protein>
    <recommendedName>
        <fullName evidence="3">Terpene synthase metal-binding domain-containing protein</fullName>
    </recommendedName>
</protein>
<dbReference type="InterPro" id="IPR050148">
    <property type="entry name" value="Terpene_synthase-like"/>
</dbReference>
<dbReference type="SUPFAM" id="SSF48576">
    <property type="entry name" value="Terpenoid synthases"/>
    <property type="match status" value="1"/>
</dbReference>
<dbReference type="AlphaFoldDB" id="A0A059C0T7"/>
<dbReference type="GO" id="GO:0016114">
    <property type="term" value="P:terpenoid biosynthetic process"/>
    <property type="evidence" value="ECO:0007669"/>
    <property type="project" value="InterPro"/>
</dbReference>
<dbReference type="GO" id="GO:0000287">
    <property type="term" value="F:magnesium ion binding"/>
    <property type="evidence" value="ECO:0007669"/>
    <property type="project" value="InterPro"/>
</dbReference>
<dbReference type="InterPro" id="IPR008949">
    <property type="entry name" value="Isoprenoid_synthase_dom_sf"/>
</dbReference>
<dbReference type="GO" id="GO:0046246">
    <property type="term" value="P:terpene biosynthetic process"/>
    <property type="evidence" value="ECO:0000318"/>
    <property type="project" value="GO_Central"/>
</dbReference>
<evidence type="ECO:0000313" key="4">
    <source>
        <dbReference type="EMBL" id="KCW71962.1"/>
    </source>
</evidence>
<evidence type="ECO:0000259" key="3">
    <source>
        <dbReference type="Pfam" id="PF03936"/>
    </source>
</evidence>
<evidence type="ECO:0000256" key="2">
    <source>
        <dbReference type="SAM" id="MobiDB-lite"/>
    </source>
</evidence>
<dbReference type="STRING" id="71139.A0A059C0T7"/>
<proteinExistence type="predicted"/>
<dbReference type="InParanoid" id="A0A059C0T7"/>
<dbReference type="SUPFAM" id="SSF48239">
    <property type="entry name" value="Terpenoid cyclases/Protein prenyltransferases"/>
    <property type="match status" value="1"/>
</dbReference>
<dbReference type="Gramene" id="KCW71962">
    <property type="protein sequence ID" value="KCW71962"/>
    <property type="gene ID" value="EUGRSUZ_E00416"/>
</dbReference>
<dbReference type="InterPro" id="IPR036965">
    <property type="entry name" value="Terpene_synth_N_sf"/>
</dbReference>
<dbReference type="InterPro" id="IPR005630">
    <property type="entry name" value="Terpene_synthase_metal-bd"/>
</dbReference>
<accession>A0A059C0T7</accession>
<dbReference type="EMBL" id="KK198757">
    <property type="protein sequence ID" value="KCW71962.1"/>
    <property type="molecule type" value="Genomic_DNA"/>
</dbReference>